<feature type="region of interest" description="Disordered" evidence="4">
    <location>
        <begin position="514"/>
        <end position="537"/>
    </location>
</feature>
<dbReference type="CDD" id="cd10280">
    <property type="entry name" value="PQQ_mGDH"/>
    <property type="match status" value="1"/>
</dbReference>
<feature type="transmembrane region" description="Helical" evidence="5">
    <location>
        <begin position="122"/>
        <end position="140"/>
    </location>
</feature>
<dbReference type="Pfam" id="PF01011">
    <property type="entry name" value="PQQ"/>
    <property type="match status" value="1"/>
</dbReference>
<dbReference type="NCBIfam" id="TIGR03074">
    <property type="entry name" value="PQQ_membr_DH"/>
    <property type="match status" value="1"/>
</dbReference>
<dbReference type="SUPFAM" id="SSF50998">
    <property type="entry name" value="Quinoprotein alcohol dehydrogenase-like"/>
    <property type="match status" value="1"/>
</dbReference>
<organism evidence="7 8">
    <name type="scientific">Entomobacter blattae</name>
    <dbReference type="NCBI Taxonomy" id="2762277"/>
    <lineage>
        <taxon>Bacteria</taxon>
        <taxon>Pseudomonadati</taxon>
        <taxon>Pseudomonadota</taxon>
        <taxon>Alphaproteobacteria</taxon>
        <taxon>Acetobacterales</taxon>
        <taxon>Acetobacteraceae</taxon>
        <taxon>Entomobacter</taxon>
    </lineage>
</organism>
<evidence type="ECO:0000256" key="4">
    <source>
        <dbReference type="SAM" id="MobiDB-lite"/>
    </source>
</evidence>
<gene>
    <name evidence="7" type="primary">gcd</name>
    <name evidence="7" type="ORF">JGUZn3_11480</name>
</gene>
<accession>A0A7H1NRG5</accession>
<keyword evidence="5" id="KW-1133">Transmembrane helix</keyword>
<dbReference type="GO" id="GO:0008876">
    <property type="term" value="F:quinoprotein glucose dehydrogenase activity"/>
    <property type="evidence" value="ECO:0007669"/>
    <property type="project" value="UniProtKB-EC"/>
</dbReference>
<sequence>MNINTPPPRSLLVTLTAIACALIAALLIIGGGYLVSLNGTAYYLITGLALLVTAFLLFRQNAYAYFLYSAVLIGTLIWAVYETGLDFWALAPRLDILAFFGVWLILPFVIKHFGRGRKPGAAITFGSLFLYAIVLAIALFEDPQDVAGQLPPVAADAQPQQDAKTIADGDWIAYGRTGFGDRFSPLTQITPDNAHKLKVAWTFRTGDLPGPNDPGETTFEVTPLKVNNTLYFCTQHQWVYALDPGTGKVKWKFDPKVNDNPTFQHLTCRGVSYHETKADAVDVTGTKAPQECTKRIFVPVNDGRMIALDADTGAKCTGFGKDGELNLYEYMPVKTLGELIPTSPPVVTDKVLIVSSAVTDNYSSHEPSGVIRGYDIYNGKLLWVFDSGNPDPNQMPSATHNYSPNSPNSWITSSVDENLGLVYIPMGVQTPDIWGGNRDKNSERYASSLVALHIDTGKLAWSYQTVHHDLWDMDLPSQPSLADIKTENGIIPAIYVPAKTGNIFVLDRRSGQPIVPSPERPVPQGAAKGDFSSPTQPFSELTFRPEKKLTGADMWGASMFDQMVCRIMFHRLRYEGTFTPPSEQGTLVFPGNLGMFEWGGIAIDPVRQIAIANPIAIPFVSRLIPRGPGNPSEPPKDAKGAGMENGLQPMYGTPYAVTLNAFLSPLGIPCKKPAWGYMAGIDLKTHKIMWMHRNGTIRDVAPLPIPFKLGVPSLGGPLVTAGGVAFLTSTMDYYIRAYDVTTGKVLWEDRLPAGGQSTPMSYSHEGRQYILTADGGHGSFGTKIGDYVVAYALPDEDQKEAAKP</sequence>
<dbReference type="GO" id="GO:0048038">
    <property type="term" value="F:quinone binding"/>
    <property type="evidence" value="ECO:0007669"/>
    <property type="project" value="InterPro"/>
</dbReference>
<evidence type="ECO:0000313" key="7">
    <source>
        <dbReference type="EMBL" id="QNT78375.1"/>
    </source>
</evidence>
<proteinExistence type="inferred from homology"/>
<dbReference type="EMBL" id="CP060244">
    <property type="protein sequence ID" value="QNT78375.1"/>
    <property type="molecule type" value="Genomic_DNA"/>
</dbReference>
<dbReference type="Proteomes" id="UP000516349">
    <property type="component" value="Chromosome"/>
</dbReference>
<evidence type="ECO:0000256" key="1">
    <source>
        <dbReference type="ARBA" id="ARBA00001931"/>
    </source>
</evidence>
<evidence type="ECO:0000313" key="8">
    <source>
        <dbReference type="Proteomes" id="UP000516349"/>
    </source>
</evidence>
<protein>
    <submittedName>
        <fullName evidence="7">Quinoprotein glucose dehydrogenase</fullName>
        <ecNumber evidence="7">1.1.5.2</ecNumber>
    </submittedName>
</protein>
<feature type="domain" description="Pyrrolo-quinoline quinone repeat" evidence="6">
    <location>
        <begin position="171"/>
        <end position="770"/>
    </location>
</feature>
<evidence type="ECO:0000256" key="5">
    <source>
        <dbReference type="SAM" id="Phobius"/>
    </source>
</evidence>
<dbReference type="InterPro" id="IPR011047">
    <property type="entry name" value="Quinoprotein_ADH-like_sf"/>
</dbReference>
<dbReference type="InterPro" id="IPR017511">
    <property type="entry name" value="PQQ_mDH"/>
</dbReference>
<dbReference type="RefSeq" id="WP_203414695.1">
    <property type="nucleotide sequence ID" value="NZ_CP060244.1"/>
</dbReference>
<dbReference type="InterPro" id="IPR018391">
    <property type="entry name" value="PQQ_b-propeller_rpt"/>
</dbReference>
<keyword evidence="3 7" id="KW-0560">Oxidoreductase</keyword>
<feature type="transmembrane region" description="Helical" evidence="5">
    <location>
        <begin position="87"/>
        <end position="110"/>
    </location>
</feature>
<keyword evidence="8" id="KW-1185">Reference proteome</keyword>
<comment type="similarity">
    <text evidence="2">Belongs to the bacterial PQQ dehydrogenase family.</text>
</comment>
<evidence type="ECO:0000256" key="3">
    <source>
        <dbReference type="ARBA" id="ARBA00023002"/>
    </source>
</evidence>
<dbReference type="PANTHER" id="PTHR32303">
    <property type="entry name" value="QUINOPROTEIN ALCOHOL DEHYDROGENASE (CYTOCHROME C)"/>
    <property type="match status" value="1"/>
</dbReference>
<dbReference type="SMART" id="SM00564">
    <property type="entry name" value="PQQ"/>
    <property type="match status" value="5"/>
</dbReference>
<evidence type="ECO:0000259" key="6">
    <source>
        <dbReference type="Pfam" id="PF01011"/>
    </source>
</evidence>
<evidence type="ECO:0000256" key="2">
    <source>
        <dbReference type="ARBA" id="ARBA00008156"/>
    </source>
</evidence>
<dbReference type="AlphaFoldDB" id="A0A7H1NRG5"/>
<feature type="transmembrane region" description="Helical" evidence="5">
    <location>
        <begin position="65"/>
        <end position="81"/>
    </location>
</feature>
<feature type="transmembrane region" description="Helical" evidence="5">
    <location>
        <begin position="12"/>
        <end position="35"/>
    </location>
</feature>
<reference evidence="7 8" key="1">
    <citation type="submission" date="2020-08" db="EMBL/GenBank/DDBJ databases">
        <title>Complete genome sequence of Entomobacter blattae G55GP.</title>
        <authorList>
            <person name="Poehlein A."/>
            <person name="Guzman J."/>
            <person name="Daniel R."/>
            <person name="Vilcinskas A."/>
        </authorList>
    </citation>
    <scope>NUCLEOTIDE SEQUENCE [LARGE SCALE GENOMIC DNA]</scope>
    <source>
        <strain evidence="7 8">G55GP</strain>
    </source>
</reference>
<feature type="transmembrane region" description="Helical" evidence="5">
    <location>
        <begin position="41"/>
        <end position="58"/>
    </location>
</feature>
<dbReference type="PANTHER" id="PTHR32303:SF4">
    <property type="entry name" value="QUINOPROTEIN GLUCOSE DEHYDROGENASE"/>
    <property type="match status" value="1"/>
</dbReference>
<keyword evidence="5" id="KW-0472">Membrane</keyword>
<name>A0A7H1NRG5_9PROT</name>
<dbReference type="InterPro" id="IPR002372">
    <property type="entry name" value="PQQ_rpt_dom"/>
</dbReference>
<comment type="cofactor">
    <cofactor evidence="1">
        <name>pyrroloquinoline quinone</name>
        <dbReference type="ChEBI" id="CHEBI:58442"/>
    </cofactor>
</comment>
<dbReference type="GO" id="GO:0016020">
    <property type="term" value="C:membrane"/>
    <property type="evidence" value="ECO:0007669"/>
    <property type="project" value="InterPro"/>
</dbReference>
<dbReference type="KEGG" id="ebla:JGUZn3_11480"/>
<dbReference type="EC" id="1.1.5.2" evidence="7"/>
<dbReference type="Gene3D" id="2.140.10.10">
    <property type="entry name" value="Quinoprotein alcohol dehydrogenase-like superfamily"/>
    <property type="match status" value="2"/>
</dbReference>
<keyword evidence="5" id="KW-0812">Transmembrane</keyword>